<comment type="caution">
    <text evidence="2">The sequence shown here is derived from an EMBL/GenBank/DDBJ whole genome shotgun (WGS) entry which is preliminary data.</text>
</comment>
<evidence type="ECO:0000313" key="2">
    <source>
        <dbReference type="EMBL" id="TNN73837.1"/>
    </source>
</evidence>
<evidence type="ECO:0000256" key="1">
    <source>
        <dbReference type="SAM" id="MobiDB-lite"/>
    </source>
</evidence>
<gene>
    <name evidence="2" type="ORF">EYF80_015854</name>
</gene>
<evidence type="ECO:0000313" key="3">
    <source>
        <dbReference type="Proteomes" id="UP000314294"/>
    </source>
</evidence>
<sequence>MFRGSPLTATDHRRTRSRKDRASQQAAGGQCCDEVAHRGGVKLQTMYRAKVLGKLETHDRRTAHREAFENLEVDGGF</sequence>
<proteinExistence type="predicted"/>
<reference evidence="2 3" key="1">
    <citation type="submission" date="2019-03" db="EMBL/GenBank/DDBJ databases">
        <title>First draft genome of Liparis tanakae, snailfish: a comprehensive survey of snailfish specific genes.</title>
        <authorList>
            <person name="Kim W."/>
            <person name="Song I."/>
            <person name="Jeong J.-H."/>
            <person name="Kim D."/>
            <person name="Kim S."/>
            <person name="Ryu S."/>
            <person name="Song J.Y."/>
            <person name="Lee S.K."/>
        </authorList>
    </citation>
    <scope>NUCLEOTIDE SEQUENCE [LARGE SCALE GENOMIC DNA]</scope>
    <source>
        <tissue evidence="2">Muscle</tissue>
    </source>
</reference>
<accession>A0A4Z2I717</accession>
<dbReference type="Proteomes" id="UP000314294">
    <property type="component" value="Unassembled WGS sequence"/>
</dbReference>
<dbReference type="EMBL" id="SRLO01000120">
    <property type="protein sequence ID" value="TNN73837.1"/>
    <property type="molecule type" value="Genomic_DNA"/>
</dbReference>
<dbReference type="AlphaFoldDB" id="A0A4Z2I717"/>
<feature type="region of interest" description="Disordered" evidence="1">
    <location>
        <begin position="1"/>
        <end position="28"/>
    </location>
</feature>
<name>A0A4Z2I717_9TELE</name>
<organism evidence="2 3">
    <name type="scientific">Liparis tanakae</name>
    <name type="common">Tanaka's snailfish</name>
    <dbReference type="NCBI Taxonomy" id="230148"/>
    <lineage>
        <taxon>Eukaryota</taxon>
        <taxon>Metazoa</taxon>
        <taxon>Chordata</taxon>
        <taxon>Craniata</taxon>
        <taxon>Vertebrata</taxon>
        <taxon>Euteleostomi</taxon>
        <taxon>Actinopterygii</taxon>
        <taxon>Neopterygii</taxon>
        <taxon>Teleostei</taxon>
        <taxon>Neoteleostei</taxon>
        <taxon>Acanthomorphata</taxon>
        <taxon>Eupercaria</taxon>
        <taxon>Perciformes</taxon>
        <taxon>Cottioidei</taxon>
        <taxon>Cottales</taxon>
        <taxon>Liparidae</taxon>
        <taxon>Liparis</taxon>
    </lineage>
</organism>
<protein>
    <submittedName>
        <fullName evidence="2">Uncharacterized protein</fullName>
    </submittedName>
</protein>
<keyword evidence="3" id="KW-1185">Reference proteome</keyword>